<gene>
    <name evidence="2" type="ORF">N791_01725</name>
</gene>
<dbReference type="Proteomes" id="UP000030003">
    <property type="component" value="Unassembled WGS sequence"/>
</dbReference>
<comment type="caution">
    <text evidence="2">The sequence shown here is derived from an EMBL/GenBank/DDBJ whole genome shotgun (WGS) entry which is preliminary data.</text>
</comment>
<keyword evidence="1" id="KW-0472">Membrane</keyword>
<keyword evidence="3" id="KW-1185">Reference proteome</keyword>
<reference evidence="2 3" key="1">
    <citation type="submission" date="2013-08" db="EMBL/GenBank/DDBJ databases">
        <title>Genomic analysis of Lysobacter defluvii.</title>
        <authorList>
            <person name="Wang Q."/>
            <person name="Wang G."/>
        </authorList>
    </citation>
    <scope>NUCLEOTIDE SEQUENCE [LARGE SCALE GENOMIC DNA]</scope>
    <source>
        <strain evidence="2 3">IMMIB APB-9</strain>
    </source>
</reference>
<keyword evidence="1" id="KW-1133">Transmembrane helix</keyword>
<dbReference type="eggNOG" id="ENOG5031YWK">
    <property type="taxonomic scope" value="Bacteria"/>
</dbReference>
<proteinExistence type="predicted"/>
<dbReference type="EMBL" id="AVBH01000074">
    <property type="protein sequence ID" value="KGO98504.1"/>
    <property type="molecule type" value="Genomic_DNA"/>
</dbReference>
<evidence type="ECO:0008006" key="4">
    <source>
        <dbReference type="Google" id="ProtNLM"/>
    </source>
</evidence>
<evidence type="ECO:0000256" key="1">
    <source>
        <dbReference type="SAM" id="Phobius"/>
    </source>
</evidence>
<protein>
    <recommendedName>
        <fullName evidence="4">SHOCT domain-containing protein</fullName>
    </recommendedName>
</protein>
<sequence length="89" mass="10005">MGSFSLWHWLVLVLIVFVPAMVIGLAVWVAVRLSRRGAGRLERQPGGKPMPAEVSEAGDRLRRLQDLKEQGMVSSAEYEMKRSQILDQV</sequence>
<evidence type="ECO:0000313" key="3">
    <source>
        <dbReference type="Proteomes" id="UP000030003"/>
    </source>
</evidence>
<dbReference type="AlphaFoldDB" id="A0A0A0M8H1"/>
<feature type="transmembrane region" description="Helical" evidence="1">
    <location>
        <begin position="6"/>
        <end position="31"/>
    </location>
</feature>
<dbReference type="STRING" id="1385515.GCA_000423325_02343"/>
<keyword evidence="1" id="KW-0812">Transmembrane</keyword>
<dbReference type="RefSeq" id="WP_027070348.1">
    <property type="nucleotide sequence ID" value="NZ_AUHT01000012.1"/>
</dbReference>
<organism evidence="2 3">
    <name type="scientific">Lysobacter defluvii IMMIB APB-9 = DSM 18482</name>
    <dbReference type="NCBI Taxonomy" id="1385515"/>
    <lineage>
        <taxon>Bacteria</taxon>
        <taxon>Pseudomonadati</taxon>
        <taxon>Pseudomonadota</taxon>
        <taxon>Gammaproteobacteria</taxon>
        <taxon>Lysobacterales</taxon>
        <taxon>Lysobacteraceae</taxon>
        <taxon>Novilysobacter</taxon>
    </lineage>
</organism>
<name>A0A0A0M8H1_9GAMM</name>
<accession>A0A0A0M8H1</accession>
<dbReference type="OrthoDB" id="5987806at2"/>
<evidence type="ECO:0000313" key="2">
    <source>
        <dbReference type="EMBL" id="KGO98504.1"/>
    </source>
</evidence>